<keyword evidence="9" id="KW-1185">Reference proteome</keyword>
<proteinExistence type="predicted"/>
<dbReference type="EMBL" id="JAWWNJ010000019">
    <property type="protein sequence ID" value="KAK7036153.1"/>
    <property type="molecule type" value="Genomic_DNA"/>
</dbReference>
<name>A0AAW0CB29_9AGAR</name>
<reference evidence="8 9" key="1">
    <citation type="journal article" date="2024" name="J Genomics">
        <title>Draft genome sequencing and assembly of Favolaschia claudopus CIRM-BRFM 2984 isolated from oak limbs.</title>
        <authorList>
            <person name="Navarro D."/>
            <person name="Drula E."/>
            <person name="Chaduli D."/>
            <person name="Cazenave R."/>
            <person name="Ahrendt S."/>
            <person name="Wang J."/>
            <person name="Lipzen A."/>
            <person name="Daum C."/>
            <person name="Barry K."/>
            <person name="Grigoriev I.V."/>
            <person name="Favel A."/>
            <person name="Rosso M.N."/>
            <person name="Martin F."/>
        </authorList>
    </citation>
    <scope>NUCLEOTIDE SEQUENCE [LARGE SCALE GENOMIC DNA]</scope>
    <source>
        <strain evidence="8 9">CIRM-BRFM 2984</strain>
    </source>
</reference>
<dbReference type="PROSITE" id="PS50089">
    <property type="entry name" value="ZF_RING_2"/>
    <property type="match status" value="1"/>
</dbReference>
<dbReference type="InterPro" id="IPR013083">
    <property type="entry name" value="Znf_RING/FYVE/PHD"/>
</dbReference>
<dbReference type="AlphaFoldDB" id="A0AAW0CB29"/>
<dbReference type="PROSITE" id="PS00518">
    <property type="entry name" value="ZF_RING_1"/>
    <property type="match status" value="1"/>
</dbReference>
<feature type="compositionally biased region" description="Pro residues" evidence="6">
    <location>
        <begin position="102"/>
        <end position="111"/>
    </location>
</feature>
<evidence type="ECO:0000256" key="2">
    <source>
        <dbReference type="ARBA" id="ARBA00022771"/>
    </source>
</evidence>
<keyword evidence="5" id="KW-0175">Coiled coil</keyword>
<dbReference type="Gene3D" id="3.30.40.10">
    <property type="entry name" value="Zinc/RING finger domain, C3HC4 (zinc finger)"/>
    <property type="match status" value="1"/>
</dbReference>
<dbReference type="Pfam" id="PF13445">
    <property type="entry name" value="zf-RING_UBOX"/>
    <property type="match status" value="1"/>
</dbReference>
<dbReference type="GO" id="GO:0008270">
    <property type="term" value="F:zinc ion binding"/>
    <property type="evidence" value="ECO:0007669"/>
    <property type="project" value="UniProtKB-KW"/>
</dbReference>
<keyword evidence="1" id="KW-0479">Metal-binding</keyword>
<evidence type="ECO:0000256" key="3">
    <source>
        <dbReference type="ARBA" id="ARBA00022833"/>
    </source>
</evidence>
<evidence type="ECO:0000259" key="7">
    <source>
        <dbReference type="PROSITE" id="PS50089"/>
    </source>
</evidence>
<dbReference type="SMART" id="SM00184">
    <property type="entry name" value="RING"/>
    <property type="match status" value="1"/>
</dbReference>
<organism evidence="8 9">
    <name type="scientific">Favolaschia claudopus</name>
    <dbReference type="NCBI Taxonomy" id="2862362"/>
    <lineage>
        <taxon>Eukaryota</taxon>
        <taxon>Fungi</taxon>
        <taxon>Dikarya</taxon>
        <taxon>Basidiomycota</taxon>
        <taxon>Agaricomycotina</taxon>
        <taxon>Agaricomycetes</taxon>
        <taxon>Agaricomycetidae</taxon>
        <taxon>Agaricales</taxon>
        <taxon>Marasmiineae</taxon>
        <taxon>Mycenaceae</taxon>
        <taxon>Favolaschia</taxon>
    </lineage>
</organism>
<evidence type="ECO:0000256" key="4">
    <source>
        <dbReference type="PROSITE-ProRule" id="PRU00175"/>
    </source>
</evidence>
<evidence type="ECO:0000313" key="9">
    <source>
        <dbReference type="Proteomes" id="UP001362999"/>
    </source>
</evidence>
<evidence type="ECO:0000256" key="6">
    <source>
        <dbReference type="SAM" id="MobiDB-lite"/>
    </source>
</evidence>
<dbReference type="Proteomes" id="UP001362999">
    <property type="component" value="Unassembled WGS sequence"/>
</dbReference>
<keyword evidence="3" id="KW-0862">Zinc</keyword>
<dbReference type="InterPro" id="IPR001841">
    <property type="entry name" value="Znf_RING"/>
</dbReference>
<comment type="caution">
    <text evidence="8">The sequence shown here is derived from an EMBL/GenBank/DDBJ whole genome shotgun (WGS) entry which is preliminary data.</text>
</comment>
<protein>
    <submittedName>
        <fullName evidence="8">RING-type domain-containing protein</fullName>
    </submittedName>
</protein>
<feature type="coiled-coil region" evidence="5">
    <location>
        <begin position="154"/>
        <end position="188"/>
    </location>
</feature>
<keyword evidence="2 4" id="KW-0863">Zinc-finger</keyword>
<feature type="domain" description="RING-type" evidence="7">
    <location>
        <begin position="3"/>
        <end position="47"/>
    </location>
</feature>
<dbReference type="InterPro" id="IPR027370">
    <property type="entry name" value="Znf-RING_euk"/>
</dbReference>
<feature type="compositionally biased region" description="Low complexity" evidence="6">
    <location>
        <begin position="84"/>
        <end position="101"/>
    </location>
</feature>
<dbReference type="InterPro" id="IPR017907">
    <property type="entry name" value="Znf_RING_CS"/>
</dbReference>
<evidence type="ECO:0000256" key="1">
    <source>
        <dbReference type="ARBA" id="ARBA00022723"/>
    </source>
</evidence>
<evidence type="ECO:0000313" key="8">
    <source>
        <dbReference type="EMBL" id="KAK7036153.1"/>
    </source>
</evidence>
<dbReference type="SUPFAM" id="SSF57850">
    <property type="entry name" value="RING/U-box"/>
    <property type="match status" value="1"/>
</dbReference>
<feature type="region of interest" description="Disordered" evidence="6">
    <location>
        <begin position="77"/>
        <end position="124"/>
    </location>
</feature>
<feature type="region of interest" description="Disordered" evidence="6">
    <location>
        <begin position="234"/>
        <end position="260"/>
    </location>
</feature>
<feature type="compositionally biased region" description="Low complexity" evidence="6">
    <location>
        <begin position="112"/>
        <end position="124"/>
    </location>
</feature>
<evidence type="ECO:0000256" key="5">
    <source>
        <dbReference type="SAM" id="Coils"/>
    </source>
</evidence>
<accession>A0AAW0CB29</accession>
<gene>
    <name evidence="8" type="ORF">R3P38DRAFT_2910812</name>
</gene>
<sequence>MSCSICNENLNSPVSLPCGHVFCCECIRRTVDSLESCTVQHFCPSCQKPYCVVAIDPALVPAYLRPHLQPPIRPLFLNGSPNITEPESQSQFSQTTTASTSSPPPPTPSPHASPSTSEAGRTAAATEALRLACTTWRRRAEVHAAANAGLLGFARQAKASALRMRTERDAARNECLLLKRKLADLMEHRPMLSNPDWSDSDADSPLEAEKPAPQRVIAPARGLPAFVRAAQQQGKYVSPISDETPSRLGPPLKRRKTTTIPTSCARDTDAAGLLNVTGSMVAGH</sequence>